<dbReference type="InterPro" id="IPR036259">
    <property type="entry name" value="MFS_trans_sf"/>
</dbReference>
<dbReference type="Proteomes" id="UP000008837">
    <property type="component" value="Unassembled WGS sequence"/>
</dbReference>
<dbReference type="VEuPathDB" id="FungiDB:MGL_4260"/>
<protein>
    <recommendedName>
        <fullName evidence="8">Major facilitator superfamily (MFS) profile domain-containing protein</fullName>
    </recommendedName>
</protein>
<keyword evidence="3 5" id="KW-1133">Transmembrane helix</keyword>
<dbReference type="EMBL" id="AAYY01000030">
    <property type="protein sequence ID" value="EDP41388.1"/>
    <property type="molecule type" value="Genomic_DNA"/>
</dbReference>
<evidence type="ECO:0000256" key="4">
    <source>
        <dbReference type="ARBA" id="ARBA00023136"/>
    </source>
</evidence>
<evidence type="ECO:0000313" key="7">
    <source>
        <dbReference type="Proteomes" id="UP000008837"/>
    </source>
</evidence>
<dbReference type="KEGG" id="mgl:MGL_4260"/>
<dbReference type="AlphaFoldDB" id="A8QE88"/>
<dbReference type="GO" id="GO:0005886">
    <property type="term" value="C:plasma membrane"/>
    <property type="evidence" value="ECO:0007669"/>
    <property type="project" value="TreeGrafter"/>
</dbReference>
<comment type="subcellular location">
    <subcellularLocation>
        <location evidence="1">Membrane</location>
        <topology evidence="1">Multi-pass membrane protein</topology>
    </subcellularLocation>
</comment>
<evidence type="ECO:0000256" key="2">
    <source>
        <dbReference type="ARBA" id="ARBA00022692"/>
    </source>
</evidence>
<evidence type="ECO:0000256" key="3">
    <source>
        <dbReference type="ARBA" id="ARBA00022989"/>
    </source>
</evidence>
<dbReference type="GO" id="GO:0015244">
    <property type="term" value="F:fluconazole transmembrane transporter activity"/>
    <property type="evidence" value="ECO:0007669"/>
    <property type="project" value="TreeGrafter"/>
</dbReference>
<keyword evidence="7" id="KW-1185">Reference proteome</keyword>
<proteinExistence type="predicted"/>
<dbReference type="RefSeq" id="XP_001728602.1">
    <property type="nucleotide sequence ID" value="XM_001728550.1"/>
</dbReference>
<feature type="transmembrane region" description="Helical" evidence="5">
    <location>
        <begin position="164"/>
        <end position="187"/>
    </location>
</feature>
<evidence type="ECO:0000256" key="5">
    <source>
        <dbReference type="SAM" id="Phobius"/>
    </source>
</evidence>
<dbReference type="GeneID" id="5852910"/>
<dbReference type="PANTHER" id="PTHR23502:SF23">
    <property type="entry name" value="FLUCONAZOLE RESISTANCE PROTEIN 1"/>
    <property type="match status" value="1"/>
</dbReference>
<dbReference type="PANTHER" id="PTHR23502">
    <property type="entry name" value="MAJOR FACILITATOR SUPERFAMILY"/>
    <property type="match status" value="1"/>
</dbReference>
<evidence type="ECO:0000256" key="1">
    <source>
        <dbReference type="ARBA" id="ARBA00004141"/>
    </source>
</evidence>
<comment type="caution">
    <text evidence="6">The sequence shown here is derived from an EMBL/GenBank/DDBJ whole genome shotgun (WGS) entry which is preliminary data.</text>
</comment>
<sequence>MQIPTALCNNVAGFMVLRFIAGFLGSPVLATGGATMADLWNLDGGFMNGIAFWSYAACAGPGMGPLLSGFAVQEKGWHWIVWPLLCGTGLTWIFVFFLMPETYGDTILTRRAIELRHISGNELLRSRAEERDTQVSLSQLAYRTLYRPLRMTCTEPVLFFSDLYIAYVYGITYCFFEAFPLVCRFALTSRHSKVATTLHWENQAVLTSPAGLFVLLHWCCTAFTTNGLYCRGSVQGSGNRNLECTLASSEGSCFLFLCFGWRIPVIFDTNVQPTDDPRRLQSSWWIGYSFDTRDSHVLYVRRQVAQKIKNGWDEQRGRAKWKQ</sequence>
<dbReference type="OrthoDB" id="3357846at2759"/>
<evidence type="ECO:0000313" key="6">
    <source>
        <dbReference type="EMBL" id="EDP41388.1"/>
    </source>
</evidence>
<dbReference type="InParanoid" id="A8QE88"/>
<organism evidence="6 7">
    <name type="scientific">Malassezia globosa (strain ATCC MYA-4612 / CBS 7966)</name>
    <name type="common">Dandruff-associated fungus</name>
    <dbReference type="NCBI Taxonomy" id="425265"/>
    <lineage>
        <taxon>Eukaryota</taxon>
        <taxon>Fungi</taxon>
        <taxon>Dikarya</taxon>
        <taxon>Basidiomycota</taxon>
        <taxon>Ustilaginomycotina</taxon>
        <taxon>Malasseziomycetes</taxon>
        <taxon>Malasseziales</taxon>
        <taxon>Malasseziaceae</taxon>
        <taxon>Malassezia</taxon>
    </lineage>
</organism>
<keyword evidence="4 5" id="KW-0472">Membrane</keyword>
<dbReference type="GO" id="GO:1990961">
    <property type="term" value="P:xenobiotic detoxification by transmembrane export across the plasma membrane"/>
    <property type="evidence" value="ECO:0007669"/>
    <property type="project" value="TreeGrafter"/>
</dbReference>
<feature type="transmembrane region" description="Helical" evidence="5">
    <location>
        <begin position="79"/>
        <end position="99"/>
    </location>
</feature>
<feature type="transmembrane region" description="Helical" evidence="5">
    <location>
        <begin position="7"/>
        <end position="30"/>
    </location>
</feature>
<feature type="transmembrane region" description="Helical" evidence="5">
    <location>
        <begin position="50"/>
        <end position="72"/>
    </location>
</feature>
<evidence type="ECO:0008006" key="8">
    <source>
        <dbReference type="Google" id="ProtNLM"/>
    </source>
</evidence>
<accession>A8QE88</accession>
<dbReference type="Gene3D" id="1.20.1250.20">
    <property type="entry name" value="MFS general substrate transporter like domains"/>
    <property type="match status" value="1"/>
</dbReference>
<dbReference type="InterPro" id="IPR011701">
    <property type="entry name" value="MFS"/>
</dbReference>
<dbReference type="Pfam" id="PF07690">
    <property type="entry name" value="MFS_1"/>
    <property type="match status" value="1"/>
</dbReference>
<name>A8QE88_MALGO</name>
<dbReference type="SUPFAM" id="SSF103473">
    <property type="entry name" value="MFS general substrate transporter"/>
    <property type="match status" value="1"/>
</dbReference>
<reference evidence="6 7" key="1">
    <citation type="journal article" date="2007" name="Proc. Natl. Acad. Sci. U.S.A.">
        <title>Dandruff-associated Malassezia genomes reveal convergent and divergent virulence traits shared with plant and human fungal pathogens.</title>
        <authorList>
            <person name="Xu J."/>
            <person name="Saunders C.W."/>
            <person name="Hu P."/>
            <person name="Grant R.A."/>
            <person name="Boekhout T."/>
            <person name="Kuramae E.E."/>
            <person name="Kronstad J.W."/>
            <person name="Deangelis Y.M."/>
            <person name="Reeder N.L."/>
            <person name="Johnstone K.R."/>
            <person name="Leland M."/>
            <person name="Fieno A.M."/>
            <person name="Begley W.M."/>
            <person name="Sun Y."/>
            <person name="Lacey M.P."/>
            <person name="Chaudhary T."/>
            <person name="Keough T."/>
            <person name="Chu L."/>
            <person name="Sears R."/>
            <person name="Yuan B."/>
            <person name="Dawson T.L.Jr."/>
        </authorList>
    </citation>
    <scope>NUCLEOTIDE SEQUENCE [LARGE SCALE GENOMIC DNA]</scope>
    <source>
        <strain evidence="7">ATCC MYA-4612 / CBS 7966</strain>
    </source>
</reference>
<keyword evidence="2 5" id="KW-0812">Transmembrane</keyword>
<gene>
    <name evidence="6" type="ORF">MGL_4260</name>
</gene>